<keyword evidence="2" id="KW-0732">Signal</keyword>
<dbReference type="InterPro" id="IPR025218">
    <property type="entry name" value="DUF4426"/>
</dbReference>
<gene>
    <name evidence="4" type="ORF">GCM10007067_13790</name>
</gene>
<name>A0A918W8U7_9GAMM</name>
<comment type="caution">
    <text evidence="4">The sequence shown here is derived from an EMBL/GenBank/DDBJ whole genome shotgun (WGS) entry which is preliminary data.</text>
</comment>
<dbReference type="Pfam" id="PF14467">
    <property type="entry name" value="DUF4426"/>
    <property type="match status" value="1"/>
</dbReference>
<proteinExistence type="predicted"/>
<dbReference type="PROSITE" id="PS51257">
    <property type="entry name" value="PROKAR_LIPOPROTEIN"/>
    <property type="match status" value="1"/>
</dbReference>
<evidence type="ECO:0000313" key="5">
    <source>
        <dbReference type="Proteomes" id="UP000646426"/>
    </source>
</evidence>
<dbReference type="Proteomes" id="UP000646426">
    <property type="component" value="Unassembled WGS sequence"/>
</dbReference>
<sequence>MFMTRSPALSTSLPRAGLVAALALLLAACGADESPTAAVNANPADPFSGSPVGVAQVPGSTQQVETRIGETTVYAVAMPTTSVPVEVAREHGIERREDLVMLRVSGRRGEVGNLTSVPLKVQATATDLRGQVTTLTMEERPTAGLVDYVGAVDADLPDTLRFDIRVTTPDGASETMQLTREVSAAPGPAGQP</sequence>
<feature type="signal peptide" evidence="2">
    <location>
        <begin position="1"/>
        <end position="31"/>
    </location>
</feature>
<protein>
    <recommendedName>
        <fullName evidence="3">DUF4426 domain-containing protein</fullName>
    </recommendedName>
</protein>
<dbReference type="AlphaFoldDB" id="A0A918W8U7"/>
<organism evidence="4 5">
    <name type="scientific">Cognatilysobacter bugurensis</name>
    <dbReference type="NCBI Taxonomy" id="543356"/>
    <lineage>
        <taxon>Bacteria</taxon>
        <taxon>Pseudomonadati</taxon>
        <taxon>Pseudomonadota</taxon>
        <taxon>Gammaproteobacteria</taxon>
        <taxon>Lysobacterales</taxon>
        <taxon>Lysobacteraceae</taxon>
        <taxon>Cognatilysobacter</taxon>
    </lineage>
</organism>
<keyword evidence="5" id="KW-1185">Reference proteome</keyword>
<reference evidence="4" key="2">
    <citation type="submission" date="2020-09" db="EMBL/GenBank/DDBJ databases">
        <authorList>
            <person name="Sun Q."/>
            <person name="Kim S."/>
        </authorList>
    </citation>
    <scope>NUCLEOTIDE SEQUENCE</scope>
    <source>
        <strain evidence="4">KCTC 23077</strain>
    </source>
</reference>
<evidence type="ECO:0000256" key="2">
    <source>
        <dbReference type="SAM" id="SignalP"/>
    </source>
</evidence>
<reference evidence="4" key="1">
    <citation type="journal article" date="2014" name="Int. J. Syst. Evol. Microbiol.">
        <title>Complete genome sequence of Corynebacterium casei LMG S-19264T (=DSM 44701T), isolated from a smear-ripened cheese.</title>
        <authorList>
            <consortium name="US DOE Joint Genome Institute (JGI-PGF)"/>
            <person name="Walter F."/>
            <person name="Albersmeier A."/>
            <person name="Kalinowski J."/>
            <person name="Ruckert C."/>
        </authorList>
    </citation>
    <scope>NUCLEOTIDE SEQUENCE</scope>
    <source>
        <strain evidence="4">KCTC 23077</strain>
    </source>
</reference>
<evidence type="ECO:0000259" key="3">
    <source>
        <dbReference type="Pfam" id="PF14467"/>
    </source>
</evidence>
<feature type="region of interest" description="Disordered" evidence="1">
    <location>
        <begin position="171"/>
        <end position="192"/>
    </location>
</feature>
<evidence type="ECO:0000313" key="4">
    <source>
        <dbReference type="EMBL" id="GHA77566.1"/>
    </source>
</evidence>
<evidence type="ECO:0000256" key="1">
    <source>
        <dbReference type="SAM" id="MobiDB-lite"/>
    </source>
</evidence>
<dbReference type="EMBL" id="BMYD01000001">
    <property type="protein sequence ID" value="GHA77566.1"/>
    <property type="molecule type" value="Genomic_DNA"/>
</dbReference>
<dbReference type="Gene3D" id="2.60.40.3340">
    <property type="entry name" value="Domain of unknown function DUF4426"/>
    <property type="match status" value="1"/>
</dbReference>
<feature type="domain" description="DUF4426" evidence="3">
    <location>
        <begin position="67"/>
        <end position="181"/>
    </location>
</feature>
<feature type="chain" id="PRO_5037942744" description="DUF4426 domain-containing protein" evidence="2">
    <location>
        <begin position="32"/>
        <end position="192"/>
    </location>
</feature>
<accession>A0A918W8U7</accession>